<evidence type="ECO:0000313" key="1">
    <source>
        <dbReference type="EMBL" id="CVI61015.1"/>
    </source>
</evidence>
<sequence>MVSIQSITNMDDKPKVRQTLNLTIRQVSDITGSFNTELGTPKTTIENLKIGPSSVILLSPRNLNAVTANAFVSVIGPGYFEVSHNDAEAIFDYVIVGAV</sequence>
<proteinExistence type="predicted"/>
<organism evidence="1 2">
    <name type="scientific">Agrobacterium deltaense NCPPB 1641</name>
    <dbReference type="NCBI Taxonomy" id="1183425"/>
    <lineage>
        <taxon>Bacteria</taxon>
        <taxon>Pseudomonadati</taxon>
        <taxon>Pseudomonadota</taxon>
        <taxon>Alphaproteobacteria</taxon>
        <taxon>Hyphomicrobiales</taxon>
        <taxon>Rhizobiaceae</taxon>
        <taxon>Rhizobium/Agrobacterium group</taxon>
        <taxon>Agrobacterium</taxon>
    </lineage>
</organism>
<name>A0A1S7U2D5_9HYPH</name>
<accession>A0A1S7U2D5</accession>
<dbReference type="AlphaFoldDB" id="A0A1S7U2D5"/>
<evidence type="ECO:0000313" key="2">
    <source>
        <dbReference type="Proteomes" id="UP000192140"/>
    </source>
</evidence>
<reference evidence="1" key="1">
    <citation type="submission" date="2016-01" db="EMBL/GenBank/DDBJ databases">
        <authorList>
            <person name="Regsiter A."/>
            <person name="william w."/>
        </authorList>
    </citation>
    <scope>NUCLEOTIDE SEQUENCE</scope>
    <source>
        <strain evidence="1">NCPPB 1641</strain>
    </source>
</reference>
<comment type="caution">
    <text evidence="1">The sequence shown here is derived from an EMBL/GenBank/DDBJ whole genome shotgun (WGS) entry which is preliminary data.</text>
</comment>
<dbReference type="Proteomes" id="UP000192140">
    <property type="component" value="Unassembled WGS sequence"/>
</dbReference>
<keyword evidence="2" id="KW-1185">Reference proteome</keyword>
<dbReference type="RefSeq" id="WP_137396258.1">
    <property type="nucleotide sequence ID" value="NZ_LT009776.1"/>
</dbReference>
<protein>
    <submittedName>
        <fullName evidence="1">Uncharacterized protein</fullName>
    </submittedName>
</protein>
<gene>
    <name evidence="1" type="ORF">AGR7A_Lc140065</name>
</gene>
<dbReference type="EMBL" id="FCNP01000035">
    <property type="protein sequence ID" value="CVI61015.1"/>
    <property type="molecule type" value="Genomic_DNA"/>
</dbReference>